<feature type="compositionally biased region" description="Polar residues" evidence="2">
    <location>
        <begin position="1"/>
        <end position="12"/>
    </location>
</feature>
<feature type="region of interest" description="Disordered" evidence="2">
    <location>
        <begin position="116"/>
        <end position="135"/>
    </location>
</feature>
<dbReference type="SUPFAM" id="SSF56796">
    <property type="entry name" value="Dehydroquinate synthase-like"/>
    <property type="match status" value="1"/>
</dbReference>
<dbReference type="GO" id="GO:0004022">
    <property type="term" value="F:alcohol dehydrogenase (NAD+) activity"/>
    <property type="evidence" value="ECO:0007669"/>
    <property type="project" value="TreeGrafter"/>
</dbReference>
<evidence type="ECO:0000313" key="6">
    <source>
        <dbReference type="EMBL" id="KAF4308996.1"/>
    </source>
</evidence>
<dbReference type="Pfam" id="PF00465">
    <property type="entry name" value="Fe-ADH"/>
    <property type="match status" value="1"/>
</dbReference>
<feature type="domain" description="Fe-containing alcohol dehydrogenase-like C-terminal" evidence="5">
    <location>
        <begin position="418"/>
        <end position="629"/>
    </location>
</feature>
<dbReference type="EMBL" id="WWBZ02000016">
    <property type="protein sequence ID" value="KAF4308996.1"/>
    <property type="molecule type" value="Genomic_DNA"/>
</dbReference>
<evidence type="ECO:0000256" key="1">
    <source>
        <dbReference type="ARBA" id="ARBA00023002"/>
    </source>
</evidence>
<evidence type="ECO:0000259" key="5">
    <source>
        <dbReference type="Pfam" id="PF25137"/>
    </source>
</evidence>
<dbReference type="GO" id="GO:0005739">
    <property type="term" value="C:mitochondrion"/>
    <property type="evidence" value="ECO:0007669"/>
    <property type="project" value="TreeGrafter"/>
</dbReference>
<evidence type="ECO:0000259" key="4">
    <source>
        <dbReference type="Pfam" id="PF00465"/>
    </source>
</evidence>
<keyword evidence="1" id="KW-0560">Oxidoreductase</keyword>
<keyword evidence="3" id="KW-0472">Membrane</keyword>
<dbReference type="InterPro" id="IPR056798">
    <property type="entry name" value="ADH_Fe_C"/>
</dbReference>
<dbReference type="Proteomes" id="UP000572817">
    <property type="component" value="Unassembled WGS sequence"/>
</dbReference>
<evidence type="ECO:0000256" key="2">
    <source>
        <dbReference type="SAM" id="MobiDB-lite"/>
    </source>
</evidence>
<dbReference type="Gene3D" id="3.40.50.1970">
    <property type="match status" value="1"/>
</dbReference>
<dbReference type="InterPro" id="IPR039697">
    <property type="entry name" value="Alcohol_dehydrogenase_Fe"/>
</dbReference>
<feature type="region of interest" description="Disordered" evidence="2">
    <location>
        <begin position="372"/>
        <end position="392"/>
    </location>
</feature>
<organism evidence="6 7">
    <name type="scientific">Botryosphaeria dothidea</name>
    <dbReference type="NCBI Taxonomy" id="55169"/>
    <lineage>
        <taxon>Eukaryota</taxon>
        <taxon>Fungi</taxon>
        <taxon>Dikarya</taxon>
        <taxon>Ascomycota</taxon>
        <taxon>Pezizomycotina</taxon>
        <taxon>Dothideomycetes</taxon>
        <taxon>Dothideomycetes incertae sedis</taxon>
        <taxon>Botryosphaeriales</taxon>
        <taxon>Botryosphaeriaceae</taxon>
        <taxon>Botryosphaeria</taxon>
    </lineage>
</organism>
<sequence length="632" mass="68527">MTHSPQLNLSRPSTPPKQRKRKPDPFLDLANSPIPSPLASPSSSEQGSLHDGPEEPFLKKLVLTPLLFASFIFSLFLVDRRSRAYRLAEHPPLRSSSWWTRFSPWQWLDPQPYQNPTDSTWQDASAGKTQGLDGNVPGIDGQAELDKGMSCRSKQGSKRWFVGKKHRKVAKLEFSEAMDMRWKVLVALGIASALGILAVVFTAKKLVQVLPMAEDMYHKAFADHEYPYISYGLLYPAACAKHIEQTFKAKRVYILASGSLSKNTDAVKALEDALEGNVVGVRRGMTSHTLWSECIDVAQQVKELDADLLLTIGGGSLIDAAKIVSLATANDAFDSPALQRLTNNRDASVQRSDLTPPRIPIISIPTSLSGGEYSDHAGGTNDQTRHKHGFGPNPPLGSRLIILSPQLATTTPPRFWLSTGIRAVDHCVETICSPYSSSTSDAAAAEGLRKLVPGLLRSAKDSDNTDLDARFKCQLGVRDAMQACKGGAPLGASHGIGHQLGPLGVGHGETSCILLPAVCAFNARHAADAESEAYAKDIPIKQQRVRDVLWTEPTVAATLTSRGLSRDEADLSACLDVIISELGMPRSLGAMGVGKDKFDNLALSSLKDRWCTTNAVPLKEKAQVLEILEMCA</sequence>
<accession>A0A8H4N7R6</accession>
<dbReference type="AlphaFoldDB" id="A0A8H4N7R6"/>
<dbReference type="Pfam" id="PF25137">
    <property type="entry name" value="ADH_Fe_C"/>
    <property type="match status" value="1"/>
</dbReference>
<keyword evidence="3" id="KW-0812">Transmembrane</keyword>
<reference evidence="6" key="1">
    <citation type="submission" date="2020-04" db="EMBL/GenBank/DDBJ databases">
        <title>Genome Assembly and Annotation of Botryosphaeria dothidea sdau 11-99, a Latent Pathogen of Apple Fruit Ring Rot in China.</title>
        <authorList>
            <person name="Yu C."/>
            <person name="Diao Y."/>
            <person name="Lu Q."/>
            <person name="Zhao J."/>
            <person name="Cui S."/>
            <person name="Peng C."/>
            <person name="He B."/>
            <person name="Liu H."/>
        </authorList>
    </citation>
    <scope>NUCLEOTIDE SEQUENCE [LARGE SCALE GENOMIC DNA]</scope>
    <source>
        <strain evidence="6">Sdau11-99</strain>
    </source>
</reference>
<comment type="caution">
    <text evidence="6">The sequence shown here is derived from an EMBL/GenBank/DDBJ whole genome shotgun (WGS) entry which is preliminary data.</text>
</comment>
<name>A0A8H4N7R6_9PEZI</name>
<keyword evidence="7" id="KW-1185">Reference proteome</keyword>
<protein>
    <submittedName>
        <fullName evidence="6">Alcohol dehydrogenase iron-type</fullName>
    </submittedName>
</protein>
<dbReference type="Gene3D" id="1.20.1090.10">
    <property type="entry name" value="Dehydroquinate synthase-like - alpha domain"/>
    <property type="match status" value="1"/>
</dbReference>
<feature type="domain" description="Alcohol dehydrogenase iron-type/glycerol dehydrogenase GldA" evidence="4">
    <location>
        <begin position="239"/>
        <end position="405"/>
    </location>
</feature>
<feature type="transmembrane region" description="Helical" evidence="3">
    <location>
        <begin position="184"/>
        <end position="203"/>
    </location>
</feature>
<gene>
    <name evidence="6" type="ORF">GTA08_BOTSDO02894</name>
</gene>
<dbReference type="OrthoDB" id="339764at2759"/>
<proteinExistence type="predicted"/>
<evidence type="ECO:0000313" key="7">
    <source>
        <dbReference type="Proteomes" id="UP000572817"/>
    </source>
</evidence>
<dbReference type="InterPro" id="IPR001670">
    <property type="entry name" value="ADH_Fe/GldA"/>
</dbReference>
<keyword evidence="3" id="KW-1133">Transmembrane helix</keyword>
<feature type="region of interest" description="Disordered" evidence="2">
    <location>
        <begin position="1"/>
        <end position="52"/>
    </location>
</feature>
<dbReference type="PANTHER" id="PTHR11496:SF107">
    <property type="entry name" value="ALCOHOL DEHYDROGENASE, PUTATIVE (AFU_ORTHOLOGUE AFUA_1G06800)-RELATED"/>
    <property type="match status" value="1"/>
</dbReference>
<feature type="transmembrane region" description="Helical" evidence="3">
    <location>
        <begin position="61"/>
        <end position="78"/>
    </location>
</feature>
<dbReference type="CDD" id="cd08192">
    <property type="entry name" value="MAR-like"/>
    <property type="match status" value="1"/>
</dbReference>
<dbReference type="GO" id="GO:0046872">
    <property type="term" value="F:metal ion binding"/>
    <property type="evidence" value="ECO:0007669"/>
    <property type="project" value="InterPro"/>
</dbReference>
<dbReference type="PANTHER" id="PTHR11496">
    <property type="entry name" value="ALCOHOL DEHYDROGENASE"/>
    <property type="match status" value="1"/>
</dbReference>
<evidence type="ECO:0000256" key="3">
    <source>
        <dbReference type="SAM" id="Phobius"/>
    </source>
</evidence>